<keyword evidence="2" id="KW-1003">Cell membrane</keyword>
<dbReference type="RefSeq" id="WP_058653197.1">
    <property type="nucleotide sequence ID" value="NZ_CP030214.1"/>
</dbReference>
<protein>
    <recommendedName>
        <fullName evidence="9">Pycsar effector protein domain-containing protein</fullName>
    </recommendedName>
</protein>
<evidence type="ECO:0000256" key="2">
    <source>
        <dbReference type="ARBA" id="ARBA00022475"/>
    </source>
</evidence>
<comment type="subcellular location">
    <subcellularLocation>
        <location evidence="1">Cell membrane</location>
    </subcellularLocation>
</comment>
<dbReference type="AlphaFoldDB" id="A0A5V3HGK4"/>
<name>A0A5V3HGK4_SALER</name>
<evidence type="ECO:0000256" key="4">
    <source>
        <dbReference type="ARBA" id="ARBA00022741"/>
    </source>
</evidence>
<evidence type="ECO:0000256" key="8">
    <source>
        <dbReference type="SAM" id="Phobius"/>
    </source>
</evidence>
<evidence type="ECO:0000313" key="12">
    <source>
        <dbReference type="EMBL" id="ECZ3018717.1"/>
    </source>
</evidence>
<keyword evidence="7 8" id="KW-0472">Membrane</keyword>
<evidence type="ECO:0000313" key="11">
    <source>
        <dbReference type="EMBL" id="ECU5235880.1"/>
    </source>
</evidence>
<dbReference type="EMBL" id="AAHAHB010000027">
    <property type="protein sequence ID" value="EBT9016104.1"/>
    <property type="molecule type" value="Genomic_DNA"/>
</dbReference>
<dbReference type="EMBL" id="AALEZZ010000025">
    <property type="protein sequence ID" value="ECZ3018717.1"/>
    <property type="molecule type" value="Genomic_DNA"/>
</dbReference>
<reference evidence="12" key="2">
    <citation type="submission" date="2019-09" db="EMBL/GenBank/DDBJ databases">
        <authorList>
            <consortium name="NARMS: The National Antimicrobial Resistance Monitoring System"/>
        </authorList>
    </citation>
    <scope>NUCLEOTIDE SEQUENCE</scope>
    <source>
        <strain evidence="12">FSIS11924708</strain>
    </source>
</reference>
<evidence type="ECO:0000313" key="10">
    <source>
        <dbReference type="EMBL" id="EBT9016104.1"/>
    </source>
</evidence>
<feature type="transmembrane region" description="Helical" evidence="8">
    <location>
        <begin position="61"/>
        <end position="82"/>
    </location>
</feature>
<evidence type="ECO:0000256" key="1">
    <source>
        <dbReference type="ARBA" id="ARBA00004236"/>
    </source>
</evidence>
<accession>A0A5V3HGK4</accession>
<reference evidence="10" key="1">
    <citation type="submission" date="2018-07" db="EMBL/GenBank/DDBJ databases">
        <authorList>
            <consortium name="PulseNet: The National Subtyping Network for Foodborne Disease Surveillance"/>
            <person name="Tarr C.L."/>
            <person name="Trees E."/>
            <person name="Katz L.S."/>
            <person name="Carleton-Romer H.A."/>
            <person name="Stroika S."/>
            <person name="Kucerova Z."/>
            <person name="Roache K.F."/>
            <person name="Sabol A.L."/>
            <person name="Besser J."/>
            <person name="Gerner-Smidt P."/>
        </authorList>
    </citation>
    <scope>NUCLEOTIDE SEQUENCE</scope>
    <source>
        <strain evidence="10">PNUSAS024396</strain>
    </source>
</reference>
<evidence type="ECO:0000256" key="7">
    <source>
        <dbReference type="ARBA" id="ARBA00023136"/>
    </source>
</evidence>
<keyword evidence="5 8" id="KW-1133">Transmembrane helix</keyword>
<gene>
    <name evidence="10" type="ORF">CQU23_23350</name>
    <name evidence="11" type="ORF">F2977_20055</name>
    <name evidence="12" type="ORF">F7N14_15935</name>
</gene>
<evidence type="ECO:0000256" key="6">
    <source>
        <dbReference type="ARBA" id="ARBA00023118"/>
    </source>
</evidence>
<sequence>MDIEKNKEKIKLQIDIIKRTDGYIATTNNKAALLLAVNGATATIISNKVGAFAGLFQKNGLYTIVFFLLLFMIAVFIFMSVLRSLGSIMPNMNGRKGKGDSTESNVSFVYISSNNNGKEYYKKYLGESEDGLLLDMCEQSFILAYIAKQKFLCFSSAVSWIKRAYICIILLVIFKFIDYVNGVLL</sequence>
<keyword evidence="3 8" id="KW-0812">Transmembrane</keyword>
<comment type="caution">
    <text evidence="10">The sequence shown here is derived from an EMBL/GenBank/DDBJ whole genome shotgun (WGS) entry which is preliminary data.</text>
</comment>
<dbReference type="EMBL" id="AAKQFF010000073">
    <property type="protein sequence ID" value="ECU5235880.1"/>
    <property type="molecule type" value="Genomic_DNA"/>
</dbReference>
<evidence type="ECO:0000256" key="5">
    <source>
        <dbReference type="ARBA" id="ARBA00022989"/>
    </source>
</evidence>
<keyword evidence="4" id="KW-0547">Nucleotide-binding</keyword>
<reference evidence="11" key="3">
    <citation type="submission" date="2019-09" db="EMBL/GenBank/DDBJ databases">
        <authorList>
            <consortium name="GenomeTrakr network: Whole genome sequencing for foodborne pathogen traceback"/>
        </authorList>
    </citation>
    <scope>NUCLEOTIDE SEQUENCE</scope>
    <source>
        <strain evidence="11">UNAM201747_Sa_AM53</strain>
    </source>
</reference>
<dbReference type="Pfam" id="PF18967">
    <property type="entry name" value="PycTM"/>
    <property type="match status" value="1"/>
</dbReference>
<evidence type="ECO:0000259" key="9">
    <source>
        <dbReference type="Pfam" id="PF18967"/>
    </source>
</evidence>
<feature type="domain" description="Pycsar effector protein" evidence="9">
    <location>
        <begin position="16"/>
        <end position="173"/>
    </location>
</feature>
<organism evidence="10">
    <name type="scientific">Salmonella enterica</name>
    <name type="common">Salmonella choleraesuis</name>
    <dbReference type="NCBI Taxonomy" id="28901"/>
    <lineage>
        <taxon>Bacteria</taxon>
        <taxon>Pseudomonadati</taxon>
        <taxon>Pseudomonadota</taxon>
        <taxon>Gammaproteobacteria</taxon>
        <taxon>Enterobacterales</taxon>
        <taxon>Enterobacteriaceae</taxon>
        <taxon>Salmonella</taxon>
    </lineage>
</organism>
<keyword evidence="6" id="KW-0051">Antiviral defense</keyword>
<proteinExistence type="predicted"/>
<dbReference type="InterPro" id="IPR043760">
    <property type="entry name" value="PycTM_dom"/>
</dbReference>
<evidence type="ECO:0000256" key="3">
    <source>
        <dbReference type="ARBA" id="ARBA00022692"/>
    </source>
</evidence>